<feature type="compositionally biased region" description="Basic and acidic residues" evidence="1">
    <location>
        <begin position="22"/>
        <end position="55"/>
    </location>
</feature>
<dbReference type="InterPro" id="IPR028037">
    <property type="entry name" value="Antitoxin_Rv0909/MT0933"/>
</dbReference>
<dbReference type="RefSeq" id="WP_035104585.1">
    <property type="nucleotide sequence ID" value="NZ_CP011311.1"/>
</dbReference>
<dbReference type="HOGENOM" id="CLU_148727_1_1_11"/>
<dbReference type="KEGG" id="ccj:UL81_05785"/>
<sequence length="63" mass="6688">MGIADKAKDALNSEKGQQKANEGLDKAADFAKDKVGDDKADKVDQARDKVGEKLNNDAGQGKK</sequence>
<dbReference type="EMBL" id="CP011311">
    <property type="protein sequence ID" value="AKE39122.1"/>
    <property type="molecule type" value="Genomic_DNA"/>
</dbReference>
<proteinExistence type="predicted"/>
<gene>
    <name evidence="2" type="ORF">UL81_05785</name>
</gene>
<evidence type="ECO:0000256" key="1">
    <source>
        <dbReference type="SAM" id="MobiDB-lite"/>
    </source>
</evidence>
<accession>A0A0F6QVZ7</accession>
<feature type="region of interest" description="Disordered" evidence="1">
    <location>
        <begin position="1"/>
        <end position="63"/>
    </location>
</feature>
<feature type="compositionally biased region" description="Basic and acidic residues" evidence="1">
    <location>
        <begin position="1"/>
        <end position="12"/>
    </location>
</feature>
<reference evidence="2 3" key="1">
    <citation type="journal article" date="2015" name="Genome Announc.">
        <title>Complete Genome Sequence of Corynebacterium camporealensis DSM 44610, Isolated from the Milk of a Manchega Sheep with Subclinical Mastitis.</title>
        <authorList>
            <person name="Ruckert C."/>
            <person name="Albersmeier A."/>
            <person name="Winkler A."/>
            <person name="Tauch A."/>
        </authorList>
    </citation>
    <scope>NUCLEOTIDE SEQUENCE [LARGE SCALE GENOMIC DNA]</scope>
    <source>
        <strain evidence="2 3">DSM 44610</strain>
    </source>
</reference>
<evidence type="ECO:0000313" key="3">
    <source>
        <dbReference type="Proteomes" id="UP000033566"/>
    </source>
</evidence>
<name>A0A0F6QVZ7_9CORY</name>
<organism evidence="2 3">
    <name type="scientific">Corynebacterium camporealensis</name>
    <dbReference type="NCBI Taxonomy" id="161896"/>
    <lineage>
        <taxon>Bacteria</taxon>
        <taxon>Bacillati</taxon>
        <taxon>Actinomycetota</taxon>
        <taxon>Actinomycetes</taxon>
        <taxon>Mycobacteriales</taxon>
        <taxon>Corynebacteriaceae</taxon>
        <taxon>Corynebacterium</taxon>
    </lineage>
</organism>
<dbReference type="AlphaFoldDB" id="A0A0F6QVZ7"/>
<protein>
    <submittedName>
        <fullName evidence="2">MT0933-like antitoxin protein</fullName>
    </submittedName>
</protein>
<dbReference type="Proteomes" id="UP000033566">
    <property type="component" value="Chromosome"/>
</dbReference>
<dbReference type="Pfam" id="PF14013">
    <property type="entry name" value="MT0933_antitox"/>
    <property type="match status" value="1"/>
</dbReference>
<dbReference type="PATRIC" id="fig|161896.4.peg.1134"/>
<keyword evidence="3" id="KW-1185">Reference proteome</keyword>
<evidence type="ECO:0000313" key="2">
    <source>
        <dbReference type="EMBL" id="AKE39122.1"/>
    </source>
</evidence>